<dbReference type="Gene3D" id="1.20.1260.10">
    <property type="match status" value="1"/>
</dbReference>
<evidence type="ECO:0000256" key="1">
    <source>
        <dbReference type="SAM" id="MobiDB-lite"/>
    </source>
</evidence>
<accession>A0A6J6JAH9</accession>
<dbReference type="InterPro" id="IPR059125">
    <property type="entry name" value="Ferritin_actino"/>
</dbReference>
<dbReference type="Pfam" id="PF13794">
    <property type="entry name" value="MiaE_2"/>
    <property type="match status" value="1"/>
</dbReference>
<dbReference type="InterPro" id="IPR012347">
    <property type="entry name" value="Ferritin-like"/>
</dbReference>
<evidence type="ECO:0000259" key="2">
    <source>
        <dbReference type="Pfam" id="PF13794"/>
    </source>
</evidence>
<gene>
    <name evidence="3" type="ORF">UFOPK1684_00398</name>
    <name evidence="4" type="ORF">UFOPK2158_00060</name>
</gene>
<organism evidence="4">
    <name type="scientific">freshwater metagenome</name>
    <dbReference type="NCBI Taxonomy" id="449393"/>
    <lineage>
        <taxon>unclassified sequences</taxon>
        <taxon>metagenomes</taxon>
        <taxon>ecological metagenomes</taxon>
    </lineage>
</organism>
<feature type="domain" description="Ferritin-like" evidence="2">
    <location>
        <begin position="39"/>
        <end position="197"/>
    </location>
</feature>
<reference evidence="4" key="1">
    <citation type="submission" date="2020-05" db="EMBL/GenBank/DDBJ databases">
        <authorList>
            <person name="Chiriac C."/>
            <person name="Salcher M."/>
            <person name="Ghai R."/>
            <person name="Kavagutti S V."/>
        </authorList>
    </citation>
    <scope>NUCLEOTIDE SEQUENCE</scope>
</reference>
<dbReference type="AlphaFoldDB" id="A0A6J6JAH9"/>
<proteinExistence type="predicted"/>
<dbReference type="EMBL" id="CAEZTM010000011">
    <property type="protein sequence ID" value="CAB4565548.1"/>
    <property type="molecule type" value="Genomic_DNA"/>
</dbReference>
<sequence length="239" mass="26609">MPWFWRKKKQDSPAYRITPRKEPSPTSKVDVSELTPPAADYLASACILELTAASELAAVASEAWSAEDADALMVASGMAMDRYRALRALVADYEKDVSGAIATPRHRLSGHLERFVTTRWYERVGTIYVVFGLTRDFWLLLAGGLPKNLRTRVTEILRDGGEEDLLTGVLERVLQVDTRYVSRLSLWARRLVGDAMLICKDALDDAVVSADDAVTKLEPIFTDVLARHTSRLERVGLTA</sequence>
<dbReference type="EMBL" id="CAEZVY010000004">
    <property type="protein sequence ID" value="CAB4634062.1"/>
    <property type="molecule type" value="Genomic_DNA"/>
</dbReference>
<name>A0A6J6JAH9_9ZZZZ</name>
<evidence type="ECO:0000313" key="4">
    <source>
        <dbReference type="EMBL" id="CAB4634062.1"/>
    </source>
</evidence>
<protein>
    <submittedName>
        <fullName evidence="4">Unannotated protein</fullName>
    </submittedName>
</protein>
<evidence type="ECO:0000313" key="3">
    <source>
        <dbReference type="EMBL" id="CAB4565548.1"/>
    </source>
</evidence>
<feature type="region of interest" description="Disordered" evidence="1">
    <location>
        <begin position="1"/>
        <end position="31"/>
    </location>
</feature>